<dbReference type="FunFam" id="3.65.10.10:FF:000005">
    <property type="entry name" value="3-phosphoshikimate 1-carboxyvinyltransferase"/>
    <property type="match status" value="1"/>
</dbReference>
<feature type="binding site" evidence="8">
    <location>
        <position position="24"/>
    </location>
    <ligand>
        <name>3-phosphoshikimate</name>
        <dbReference type="ChEBI" id="CHEBI:145989"/>
    </ligand>
</feature>
<comment type="catalytic activity">
    <reaction evidence="7">
        <text>3-phosphoshikimate + phosphoenolpyruvate = 5-O-(1-carboxyvinyl)-3-phosphoshikimate + phosphate</text>
        <dbReference type="Rhea" id="RHEA:21256"/>
        <dbReference type="ChEBI" id="CHEBI:43474"/>
        <dbReference type="ChEBI" id="CHEBI:57701"/>
        <dbReference type="ChEBI" id="CHEBI:58702"/>
        <dbReference type="ChEBI" id="CHEBI:145989"/>
        <dbReference type="EC" id="2.5.1.19"/>
    </reaction>
    <physiologicalReaction direction="left-to-right" evidence="7">
        <dbReference type="Rhea" id="RHEA:21257"/>
    </physiologicalReaction>
</comment>
<reference evidence="10 11" key="1">
    <citation type="submission" date="2016-08" db="EMBL/GenBank/DDBJ databases">
        <title>Identification and validation of antigenic proteins from Pajaroellobacter abortibovis using de-novo genome sequence assembly and reverse vaccinology.</title>
        <authorList>
            <person name="Welly B.T."/>
            <person name="Miller M.R."/>
            <person name="Stott J.L."/>
            <person name="Blanchard M.T."/>
            <person name="Islas-Trejo A.D."/>
            <person name="O'Rourke S.M."/>
            <person name="Young A.E."/>
            <person name="Medrano J.F."/>
            <person name="Van Eenennaam A.L."/>
        </authorList>
    </citation>
    <scope>NUCLEOTIDE SEQUENCE [LARGE SCALE GENOMIC DNA]</scope>
    <source>
        <strain evidence="10 11">BTF92-0548A/99-0131</strain>
    </source>
</reference>
<sequence length="458" mass="49266">MAILIVHPAVRPLAGVLVPPVDKSIAHRALLFAALGEGTSLIRNLALDEDRLSRDLFATLKALQKMGVTISRCTGTSDGCMVRGVGLDGLRSPDSPLDCLNSGTTMRLLAGILSAQSFSSCLVGDRFLSRRPMARIVDPLVQRGAMLRGTPLDNRSGEVTAPLYISPLLSGESLRMIHYCASIPSAQVKSALLLSGLYAAGDTVLQEPMQSRDHTERMMQLLGIPLRVSGTLVTLEPTGWDRKIPSFEWCLPGDLSSIAFLIGAAQLVSGSCVQIHDVGVNPTRTGILDVLKEMEGPIALEPREFRSGEPTAHLEVRSAPLRGSSINGEMVLRSLDEIPLVCVLAARAQGFTSIRNAQELRVKESDRLANMAYVLRSFGVVCEEMRDGLEIEGKEGFLRGGGMIESKGDHRIAMAAAVLALFGDQPSSIKGAECILTSFPEFVSTFCQVGADMRLEEN</sequence>
<proteinExistence type="inferred from homology"/>
<comment type="pathway">
    <text evidence="1 8">Metabolic intermediate biosynthesis; chorismate biosynthesis; chorismate from D-erythrose 4-phosphate and phosphoenolpyruvate: step 6/7.</text>
</comment>
<dbReference type="GO" id="GO:0005737">
    <property type="term" value="C:cytoplasm"/>
    <property type="evidence" value="ECO:0007669"/>
    <property type="project" value="UniProtKB-SubCell"/>
</dbReference>
<keyword evidence="5 8" id="KW-0808">Transferase</keyword>
<dbReference type="CDD" id="cd01556">
    <property type="entry name" value="EPSP_synthase"/>
    <property type="match status" value="1"/>
</dbReference>
<keyword evidence="4 8" id="KW-0028">Amino-acid biosynthesis</keyword>
<feature type="binding site" evidence="8">
    <location>
        <position position="187"/>
    </location>
    <ligand>
        <name>3-phosphoshikimate</name>
        <dbReference type="ChEBI" id="CHEBI:145989"/>
    </ligand>
</feature>
<dbReference type="KEGG" id="pabo:BCY86_05040"/>
<evidence type="ECO:0000313" key="11">
    <source>
        <dbReference type="Proteomes" id="UP000185544"/>
    </source>
</evidence>
<dbReference type="AlphaFoldDB" id="A0A1L6MXD4"/>
<dbReference type="PIRSF" id="PIRSF000505">
    <property type="entry name" value="EPSPS"/>
    <property type="match status" value="1"/>
</dbReference>
<dbReference type="HAMAP" id="MF_00210">
    <property type="entry name" value="EPSP_synth"/>
    <property type="match status" value="1"/>
</dbReference>
<feature type="binding site" evidence="8">
    <location>
        <position position="28"/>
    </location>
    <ligand>
        <name>3-phosphoshikimate</name>
        <dbReference type="ChEBI" id="CHEBI:145989"/>
    </ligand>
</feature>
<feature type="binding site" evidence="8">
    <location>
        <position position="336"/>
    </location>
    <ligand>
        <name>3-phosphoshikimate</name>
        <dbReference type="ChEBI" id="CHEBI:145989"/>
    </ligand>
</feature>
<dbReference type="Pfam" id="PF00275">
    <property type="entry name" value="EPSP_synthase"/>
    <property type="match status" value="1"/>
</dbReference>
<name>A0A1L6MXD4_9BACT</name>
<dbReference type="PANTHER" id="PTHR21090:SF5">
    <property type="entry name" value="PENTAFUNCTIONAL AROM POLYPEPTIDE"/>
    <property type="match status" value="1"/>
</dbReference>
<organism evidence="10 11">
    <name type="scientific">Pajaroellobacter abortibovis</name>
    <dbReference type="NCBI Taxonomy" id="1882918"/>
    <lineage>
        <taxon>Bacteria</taxon>
        <taxon>Pseudomonadati</taxon>
        <taxon>Myxococcota</taxon>
        <taxon>Polyangia</taxon>
        <taxon>Polyangiales</taxon>
        <taxon>Polyangiaceae</taxon>
    </lineage>
</organism>
<comment type="similarity">
    <text evidence="2 8">Belongs to the EPSP synthase family.</text>
</comment>
<dbReference type="Gene3D" id="3.65.10.10">
    <property type="entry name" value="Enolpyruvate transferase domain"/>
    <property type="match status" value="2"/>
</dbReference>
<feature type="domain" description="Enolpyruvate transferase" evidence="9">
    <location>
        <begin position="11"/>
        <end position="444"/>
    </location>
</feature>
<evidence type="ECO:0000256" key="1">
    <source>
        <dbReference type="ARBA" id="ARBA00004811"/>
    </source>
</evidence>
<dbReference type="GO" id="GO:0003866">
    <property type="term" value="F:3-phosphoshikimate 1-carboxyvinyltransferase activity"/>
    <property type="evidence" value="ECO:0007669"/>
    <property type="project" value="UniProtKB-UniRule"/>
</dbReference>
<dbReference type="STRING" id="1882918.BCY86_05040"/>
<evidence type="ECO:0000256" key="5">
    <source>
        <dbReference type="ARBA" id="ARBA00022679"/>
    </source>
</evidence>
<dbReference type="UniPathway" id="UPA00053">
    <property type="reaction ID" value="UER00089"/>
</dbReference>
<dbReference type="GO" id="GO:0009423">
    <property type="term" value="P:chorismate biosynthetic process"/>
    <property type="evidence" value="ECO:0007669"/>
    <property type="project" value="UniProtKB-UniRule"/>
</dbReference>
<dbReference type="EMBL" id="CP016908">
    <property type="protein sequence ID" value="APS00116.1"/>
    <property type="molecule type" value="Genomic_DNA"/>
</dbReference>
<protein>
    <recommendedName>
        <fullName evidence="8">3-phosphoshikimate 1-carboxyvinyltransferase</fullName>
        <ecNumber evidence="8">2.5.1.19</ecNumber>
    </recommendedName>
    <alternativeName>
        <fullName evidence="8">5-enolpyruvylshikimate-3-phosphate synthase</fullName>
        <shortName evidence="8">EPSP synthase</shortName>
        <shortName evidence="8">EPSPS</shortName>
    </alternativeName>
</protein>
<dbReference type="EC" id="2.5.1.19" evidence="8"/>
<gene>
    <name evidence="8" type="primary">aroA</name>
    <name evidence="10" type="ORF">BCY86_05040</name>
</gene>
<accession>A0A1L6MXD4</accession>
<dbReference type="GO" id="GO:0008652">
    <property type="term" value="P:amino acid biosynthetic process"/>
    <property type="evidence" value="ECO:0007669"/>
    <property type="project" value="UniProtKB-KW"/>
</dbReference>
<evidence type="ECO:0000313" key="10">
    <source>
        <dbReference type="EMBL" id="APS00116.1"/>
    </source>
</evidence>
<dbReference type="InterPro" id="IPR006264">
    <property type="entry name" value="EPSP_synthase"/>
</dbReference>
<dbReference type="OrthoDB" id="9809920at2"/>
<keyword evidence="3 8" id="KW-0963">Cytoplasm</keyword>
<comment type="caution">
    <text evidence="8">Lacks conserved residue(s) required for the propagation of feature annotation.</text>
</comment>
<dbReference type="PANTHER" id="PTHR21090">
    <property type="entry name" value="AROM/DEHYDROQUINATE SYNTHASE"/>
    <property type="match status" value="1"/>
</dbReference>
<evidence type="ECO:0000256" key="3">
    <source>
        <dbReference type="ARBA" id="ARBA00022490"/>
    </source>
</evidence>
<dbReference type="GO" id="GO:0009073">
    <property type="term" value="P:aromatic amino acid family biosynthetic process"/>
    <property type="evidence" value="ECO:0007669"/>
    <property type="project" value="UniProtKB-KW"/>
</dbReference>
<dbReference type="NCBIfam" id="TIGR01356">
    <property type="entry name" value="aroA"/>
    <property type="match status" value="1"/>
</dbReference>
<keyword evidence="11" id="KW-1185">Reference proteome</keyword>
<dbReference type="InterPro" id="IPR036968">
    <property type="entry name" value="Enolpyruvate_Tfrase_sf"/>
</dbReference>
<feature type="binding site" evidence="8">
    <location>
        <position position="23"/>
    </location>
    <ligand>
        <name>3-phosphoshikimate</name>
        <dbReference type="ChEBI" id="CHEBI:145989"/>
    </ligand>
</feature>
<evidence type="ECO:0000256" key="6">
    <source>
        <dbReference type="ARBA" id="ARBA00023141"/>
    </source>
</evidence>
<evidence type="ECO:0000256" key="4">
    <source>
        <dbReference type="ARBA" id="ARBA00022605"/>
    </source>
</evidence>
<feature type="binding site" evidence="8">
    <location>
        <position position="23"/>
    </location>
    <ligand>
        <name>phosphoenolpyruvate</name>
        <dbReference type="ChEBI" id="CHEBI:58702"/>
    </ligand>
</feature>
<evidence type="ECO:0000256" key="2">
    <source>
        <dbReference type="ARBA" id="ARBA00009948"/>
    </source>
</evidence>
<feature type="binding site" evidence="8">
    <location>
        <position position="367"/>
    </location>
    <ligand>
        <name>phosphoenolpyruvate</name>
        <dbReference type="ChEBI" id="CHEBI:58702"/>
    </ligand>
</feature>
<dbReference type="InterPro" id="IPR001986">
    <property type="entry name" value="Enolpyruvate_Tfrase_dom"/>
</dbReference>
<comment type="subunit">
    <text evidence="8">Monomer.</text>
</comment>
<evidence type="ECO:0000256" key="7">
    <source>
        <dbReference type="ARBA" id="ARBA00044633"/>
    </source>
</evidence>
<feature type="binding site" evidence="8">
    <location>
        <position position="185"/>
    </location>
    <ligand>
        <name>3-phosphoshikimate</name>
        <dbReference type="ChEBI" id="CHEBI:145989"/>
    </ligand>
</feature>
<dbReference type="InterPro" id="IPR013792">
    <property type="entry name" value="RNA3'P_cycl/enolpyr_Trfase_a/b"/>
</dbReference>
<dbReference type="SUPFAM" id="SSF55205">
    <property type="entry name" value="EPT/RTPC-like"/>
    <property type="match status" value="1"/>
</dbReference>
<dbReference type="Proteomes" id="UP000185544">
    <property type="component" value="Chromosome"/>
</dbReference>
<feature type="binding site" evidence="8">
    <location>
        <position position="411"/>
    </location>
    <ligand>
        <name>phosphoenolpyruvate</name>
        <dbReference type="ChEBI" id="CHEBI:58702"/>
    </ligand>
</feature>
<feature type="binding site" evidence="8">
    <location>
        <position position="131"/>
    </location>
    <ligand>
        <name>phosphoenolpyruvate</name>
        <dbReference type="ChEBI" id="CHEBI:58702"/>
    </ligand>
</feature>
<comment type="subcellular location">
    <subcellularLocation>
        <location evidence="8">Cytoplasm</location>
    </subcellularLocation>
</comment>
<evidence type="ECO:0000259" key="9">
    <source>
        <dbReference type="Pfam" id="PF00275"/>
    </source>
</evidence>
<feature type="binding site" evidence="8">
    <location>
        <position position="187"/>
    </location>
    <ligand>
        <name>phosphoenolpyruvate</name>
        <dbReference type="ChEBI" id="CHEBI:58702"/>
    </ligand>
</feature>
<feature type="binding site" evidence="8">
    <location>
        <position position="103"/>
    </location>
    <ligand>
        <name>phosphoenolpyruvate</name>
        <dbReference type="ChEBI" id="CHEBI:58702"/>
    </ligand>
</feature>
<keyword evidence="6 8" id="KW-0057">Aromatic amino acid biosynthesis</keyword>
<feature type="active site" description="Proton acceptor" evidence="8">
    <location>
        <position position="336"/>
    </location>
</feature>
<feature type="binding site" evidence="8">
    <location>
        <position position="363"/>
    </location>
    <ligand>
        <name>3-phosphoshikimate</name>
        <dbReference type="ChEBI" id="CHEBI:145989"/>
    </ligand>
</feature>
<dbReference type="RefSeq" id="WP_075276782.1">
    <property type="nucleotide sequence ID" value="NZ_CP016908.1"/>
</dbReference>
<evidence type="ECO:0000256" key="8">
    <source>
        <dbReference type="HAMAP-Rule" id="MF_00210"/>
    </source>
</evidence>
<comment type="function">
    <text evidence="8">Catalyzes the transfer of the enolpyruvyl moiety of phosphoenolpyruvate (PEP) to the 5-hydroxyl of shikimate-3-phosphate (S3P) to produce enolpyruvyl shikimate-3-phosphate and inorganic phosphate.</text>
</comment>